<evidence type="ECO:0000313" key="3">
    <source>
        <dbReference type="Proteomes" id="UP000704762"/>
    </source>
</evidence>
<feature type="transmembrane region" description="Helical" evidence="1">
    <location>
        <begin position="201"/>
        <end position="222"/>
    </location>
</feature>
<dbReference type="InterPro" id="IPR025495">
    <property type="entry name" value="DUF4386"/>
</dbReference>
<evidence type="ECO:0000313" key="2">
    <source>
        <dbReference type="EMBL" id="MBM7800554.1"/>
    </source>
</evidence>
<feature type="transmembrane region" description="Helical" evidence="1">
    <location>
        <begin position="135"/>
        <end position="157"/>
    </location>
</feature>
<feature type="transmembrane region" description="Helical" evidence="1">
    <location>
        <begin position="55"/>
        <end position="81"/>
    </location>
</feature>
<name>A0ABS2RRH7_9ACTN</name>
<protein>
    <recommendedName>
        <fullName evidence="4">DUF4386 domain-containing protein</fullName>
    </recommendedName>
</protein>
<dbReference type="Proteomes" id="UP000704762">
    <property type="component" value="Unassembled WGS sequence"/>
</dbReference>
<comment type="caution">
    <text evidence="2">The sequence shown here is derived from an EMBL/GenBank/DDBJ whole genome shotgun (WGS) entry which is preliminary data.</text>
</comment>
<accession>A0ABS2RRH7</accession>
<dbReference type="RefSeq" id="WP_204919900.1">
    <property type="nucleotide sequence ID" value="NZ_BAAAQP010000003.1"/>
</dbReference>
<organism evidence="2 3">
    <name type="scientific">Microlunatus panaciterrae</name>
    <dbReference type="NCBI Taxonomy" id="400768"/>
    <lineage>
        <taxon>Bacteria</taxon>
        <taxon>Bacillati</taxon>
        <taxon>Actinomycetota</taxon>
        <taxon>Actinomycetes</taxon>
        <taxon>Propionibacteriales</taxon>
        <taxon>Propionibacteriaceae</taxon>
        <taxon>Microlunatus</taxon>
    </lineage>
</organism>
<keyword evidence="1" id="KW-0812">Transmembrane</keyword>
<dbReference type="Pfam" id="PF14329">
    <property type="entry name" value="DUF4386"/>
    <property type="match status" value="1"/>
</dbReference>
<proteinExistence type="predicted"/>
<feature type="transmembrane region" description="Helical" evidence="1">
    <location>
        <begin position="88"/>
        <end position="115"/>
    </location>
</feature>
<dbReference type="EMBL" id="JAFBCF010000001">
    <property type="protein sequence ID" value="MBM7800554.1"/>
    <property type="molecule type" value="Genomic_DNA"/>
</dbReference>
<feature type="transmembrane region" description="Helical" evidence="1">
    <location>
        <begin position="169"/>
        <end position="189"/>
    </location>
</feature>
<evidence type="ECO:0008006" key="4">
    <source>
        <dbReference type="Google" id="ProtNLM"/>
    </source>
</evidence>
<keyword evidence="1" id="KW-1133">Transmembrane helix</keyword>
<reference evidence="2 3" key="1">
    <citation type="submission" date="2021-01" db="EMBL/GenBank/DDBJ databases">
        <title>Sequencing the genomes of 1000 actinobacteria strains.</title>
        <authorList>
            <person name="Klenk H.-P."/>
        </authorList>
    </citation>
    <scope>NUCLEOTIDE SEQUENCE [LARGE SCALE GENOMIC DNA]</scope>
    <source>
        <strain evidence="2 3">DSM 18662</strain>
    </source>
</reference>
<gene>
    <name evidence="2" type="ORF">JOE57_003475</name>
</gene>
<sequence>MSSRSERIAPDKLARLAGGFYLGFILSSVLADALGHIGMGSVDDVYRAILVNNPSFRLGLVIAFGSAWLFLLAAWSLYVLLRTVADSLALLFLLLNTVGVALQCASMLPLIAAMLLGASPDNLPGYSGEQVEGMAHLFITVYKTGFVAAQLFFSTWLFPLGYVVYKSGFLPRFLGVLLALDGVADLIWFLQGLLLPDQHAITYPGLAVSFVAEVGLALWLLIGGVKHAGASTASKSKRSYGE</sequence>
<keyword evidence="3" id="KW-1185">Reference proteome</keyword>
<evidence type="ECO:0000256" key="1">
    <source>
        <dbReference type="SAM" id="Phobius"/>
    </source>
</evidence>
<keyword evidence="1" id="KW-0472">Membrane</keyword>